<keyword evidence="5" id="KW-1185">Reference proteome</keyword>
<dbReference type="Proteomes" id="UP000596063">
    <property type="component" value="Chromosome"/>
</dbReference>
<evidence type="ECO:0000256" key="2">
    <source>
        <dbReference type="ARBA" id="ARBA00022803"/>
    </source>
</evidence>
<protein>
    <submittedName>
        <fullName evidence="4">Type IV pilus biogenesis/stability protein PilW</fullName>
    </submittedName>
</protein>
<dbReference type="PROSITE" id="PS51257">
    <property type="entry name" value="PROKAR_LIPOPROTEIN"/>
    <property type="match status" value="1"/>
</dbReference>
<evidence type="ECO:0000256" key="1">
    <source>
        <dbReference type="ARBA" id="ARBA00022737"/>
    </source>
</evidence>
<dbReference type="PANTHER" id="PTHR45586:SF1">
    <property type="entry name" value="LIPOPOLYSACCHARIDE ASSEMBLY PROTEIN B"/>
    <property type="match status" value="1"/>
</dbReference>
<dbReference type="PANTHER" id="PTHR45586">
    <property type="entry name" value="TPR REPEAT-CONTAINING PROTEIN PA4667"/>
    <property type="match status" value="1"/>
</dbReference>
<dbReference type="InterPro" id="IPR013360">
    <property type="entry name" value="Pilus_4_PilW"/>
</dbReference>
<dbReference type="Pfam" id="PF13432">
    <property type="entry name" value="TPR_16"/>
    <property type="match status" value="1"/>
</dbReference>
<organism evidence="4 5">
    <name type="scientific">Spongiibacter nanhainus</name>
    <dbReference type="NCBI Taxonomy" id="2794344"/>
    <lineage>
        <taxon>Bacteria</taxon>
        <taxon>Pseudomonadati</taxon>
        <taxon>Pseudomonadota</taxon>
        <taxon>Gammaproteobacteria</taxon>
        <taxon>Cellvibrionales</taxon>
        <taxon>Spongiibacteraceae</taxon>
        <taxon>Spongiibacter</taxon>
    </lineage>
</organism>
<dbReference type="InterPro" id="IPR011990">
    <property type="entry name" value="TPR-like_helical_dom_sf"/>
</dbReference>
<dbReference type="Gene3D" id="1.25.40.10">
    <property type="entry name" value="Tetratricopeptide repeat domain"/>
    <property type="match status" value="1"/>
</dbReference>
<keyword evidence="1" id="KW-0677">Repeat</keyword>
<gene>
    <name evidence="4" type="primary">pilW</name>
    <name evidence="4" type="ORF">I6N98_12160</name>
</gene>
<dbReference type="InterPro" id="IPR019734">
    <property type="entry name" value="TPR_rpt"/>
</dbReference>
<proteinExistence type="predicted"/>
<dbReference type="InterPro" id="IPR013105">
    <property type="entry name" value="TPR_2"/>
</dbReference>
<evidence type="ECO:0000313" key="5">
    <source>
        <dbReference type="Proteomes" id="UP000596063"/>
    </source>
</evidence>
<reference evidence="4 5" key="1">
    <citation type="submission" date="2020-12" db="EMBL/GenBank/DDBJ databases">
        <authorList>
            <person name="Shan Y."/>
        </authorList>
    </citation>
    <scope>NUCLEOTIDE SEQUENCE [LARGE SCALE GENOMIC DNA]</scope>
    <source>
        <strain evidence="5">csc3.9</strain>
    </source>
</reference>
<evidence type="ECO:0000313" key="4">
    <source>
        <dbReference type="EMBL" id="QQD17119.1"/>
    </source>
</evidence>
<evidence type="ECO:0000256" key="3">
    <source>
        <dbReference type="PROSITE-ProRule" id="PRU00339"/>
    </source>
</evidence>
<keyword evidence="2 3" id="KW-0802">TPR repeat</keyword>
<dbReference type="Pfam" id="PF07719">
    <property type="entry name" value="TPR_2"/>
    <property type="match status" value="1"/>
</dbReference>
<dbReference type="RefSeq" id="WP_198568621.1">
    <property type="nucleotide sequence ID" value="NZ_CP066167.1"/>
</dbReference>
<feature type="repeat" description="TPR" evidence="3">
    <location>
        <begin position="77"/>
        <end position="110"/>
    </location>
</feature>
<dbReference type="PROSITE" id="PS50005">
    <property type="entry name" value="TPR"/>
    <property type="match status" value="2"/>
</dbReference>
<name>A0A7T4QYQ1_9GAMM</name>
<sequence>MAAHLVRFRLSAVWVLCIALLVSGCVTTKRGGYTDKTDQKKAFETSLQLARNYIAQSNWDQAKRHLQFAESVDDNNPDTLEALALVFQNTGELETAESYYKRAIKQVPDRVRIRNNYAGFLFAQQRYAEAAEQLEVVVEDLLYERRAEAFISLGRCYLQLDKLEKAENAFRRSLLMDNNNGSALLSMAEAVYRLERIAEAQRYYDAYRDKVQRQSAAGLWLGIRLADAFDDEDAFASYALALKNLYPKSEEFLKLKALQENRSQ</sequence>
<accession>A0A7T4QYQ1</accession>
<dbReference type="NCBIfam" id="TIGR02521">
    <property type="entry name" value="type_IV_pilW"/>
    <property type="match status" value="1"/>
</dbReference>
<dbReference type="KEGG" id="snan:I6N98_12160"/>
<dbReference type="AlphaFoldDB" id="A0A7T4QYQ1"/>
<dbReference type="EMBL" id="CP066167">
    <property type="protein sequence ID" value="QQD17119.1"/>
    <property type="molecule type" value="Genomic_DNA"/>
</dbReference>
<dbReference type="InterPro" id="IPR051012">
    <property type="entry name" value="CellSynth/LPSAsmb/PSIAsmb"/>
</dbReference>
<dbReference type="SMART" id="SM00028">
    <property type="entry name" value="TPR"/>
    <property type="match status" value="3"/>
</dbReference>
<dbReference type="SUPFAM" id="SSF48452">
    <property type="entry name" value="TPR-like"/>
    <property type="match status" value="1"/>
</dbReference>
<feature type="repeat" description="TPR" evidence="3">
    <location>
        <begin position="147"/>
        <end position="180"/>
    </location>
</feature>